<name>A0A3N4J9G6_9PEZI</name>
<gene>
    <name evidence="2" type="ORF">L873DRAFT_1813499</name>
</gene>
<dbReference type="EMBL" id="ML120431">
    <property type="protein sequence ID" value="RPA94943.1"/>
    <property type="molecule type" value="Genomic_DNA"/>
</dbReference>
<accession>A0A3N4J9G6</accession>
<sequence length="219" mass="24189">MPVTRTAKKNIHRSPIIILPRRSQRPTAVNQEALLNGMKQLPPPVHSQSLSTIPSSPASLDSLFEAPSSPELEPTRLLTREDCLPVKKVPTLGSNNDGGKVSKGWSSVDLKTPSMRLTHELQAALDEAEKAGFRNRFDDGESTGSRISLTAKRVNRRATKAKTVEKVTRTLGSGQNPLKGKRNGVTKKKKKAAQKSKNLGLKMRERSWRWKILICLKAV</sequence>
<feature type="compositionally biased region" description="Basic residues" evidence="1">
    <location>
        <begin position="179"/>
        <end position="194"/>
    </location>
</feature>
<organism evidence="2 3">
    <name type="scientific">Choiromyces venosus 120613-1</name>
    <dbReference type="NCBI Taxonomy" id="1336337"/>
    <lineage>
        <taxon>Eukaryota</taxon>
        <taxon>Fungi</taxon>
        <taxon>Dikarya</taxon>
        <taxon>Ascomycota</taxon>
        <taxon>Pezizomycotina</taxon>
        <taxon>Pezizomycetes</taxon>
        <taxon>Pezizales</taxon>
        <taxon>Tuberaceae</taxon>
        <taxon>Choiromyces</taxon>
    </lineage>
</organism>
<proteinExistence type="predicted"/>
<keyword evidence="3" id="KW-1185">Reference proteome</keyword>
<evidence type="ECO:0000313" key="2">
    <source>
        <dbReference type="EMBL" id="RPA94943.1"/>
    </source>
</evidence>
<dbReference type="AlphaFoldDB" id="A0A3N4J9G6"/>
<evidence type="ECO:0000313" key="3">
    <source>
        <dbReference type="Proteomes" id="UP000276215"/>
    </source>
</evidence>
<evidence type="ECO:0000256" key="1">
    <source>
        <dbReference type="SAM" id="MobiDB-lite"/>
    </source>
</evidence>
<feature type="region of interest" description="Disordered" evidence="1">
    <location>
        <begin position="171"/>
        <end position="197"/>
    </location>
</feature>
<protein>
    <submittedName>
        <fullName evidence="2">Uncharacterized protein</fullName>
    </submittedName>
</protein>
<dbReference type="Proteomes" id="UP000276215">
    <property type="component" value="Unassembled WGS sequence"/>
</dbReference>
<reference evidence="2 3" key="1">
    <citation type="journal article" date="2018" name="Nat. Ecol. Evol.">
        <title>Pezizomycetes genomes reveal the molecular basis of ectomycorrhizal truffle lifestyle.</title>
        <authorList>
            <person name="Murat C."/>
            <person name="Payen T."/>
            <person name="Noel B."/>
            <person name="Kuo A."/>
            <person name="Morin E."/>
            <person name="Chen J."/>
            <person name="Kohler A."/>
            <person name="Krizsan K."/>
            <person name="Balestrini R."/>
            <person name="Da Silva C."/>
            <person name="Montanini B."/>
            <person name="Hainaut M."/>
            <person name="Levati E."/>
            <person name="Barry K.W."/>
            <person name="Belfiori B."/>
            <person name="Cichocki N."/>
            <person name="Clum A."/>
            <person name="Dockter R.B."/>
            <person name="Fauchery L."/>
            <person name="Guy J."/>
            <person name="Iotti M."/>
            <person name="Le Tacon F."/>
            <person name="Lindquist E.A."/>
            <person name="Lipzen A."/>
            <person name="Malagnac F."/>
            <person name="Mello A."/>
            <person name="Molinier V."/>
            <person name="Miyauchi S."/>
            <person name="Poulain J."/>
            <person name="Riccioni C."/>
            <person name="Rubini A."/>
            <person name="Sitrit Y."/>
            <person name="Splivallo R."/>
            <person name="Traeger S."/>
            <person name="Wang M."/>
            <person name="Zifcakova L."/>
            <person name="Wipf D."/>
            <person name="Zambonelli A."/>
            <person name="Paolocci F."/>
            <person name="Nowrousian M."/>
            <person name="Ottonello S."/>
            <person name="Baldrian P."/>
            <person name="Spatafora J.W."/>
            <person name="Henrissat B."/>
            <person name="Nagy L.G."/>
            <person name="Aury J.M."/>
            <person name="Wincker P."/>
            <person name="Grigoriev I.V."/>
            <person name="Bonfante P."/>
            <person name="Martin F.M."/>
        </authorList>
    </citation>
    <scope>NUCLEOTIDE SEQUENCE [LARGE SCALE GENOMIC DNA]</scope>
    <source>
        <strain evidence="2 3">120613-1</strain>
    </source>
</reference>
<dbReference type="OrthoDB" id="10513972at2759"/>